<dbReference type="InterPro" id="IPR003400">
    <property type="entry name" value="ExbD"/>
</dbReference>
<keyword evidence="3" id="KW-1003">Cell membrane</keyword>
<sequence>MRRPKRSESSSIPTASTGDIAFLLLVFFMTTTIFNNELGLQIVLPEKGETVKVKSSSIAHVYVARDGSVKIEGKNVPIDKIEDTAIDLLTKGHTVKADTNLIFSMKTSRFCKYGVMITVFDNLKKAFNTLNVPEKISLKPSPISEEF</sequence>
<dbReference type="GO" id="GO:0022857">
    <property type="term" value="F:transmembrane transporter activity"/>
    <property type="evidence" value="ECO:0007669"/>
    <property type="project" value="InterPro"/>
</dbReference>
<proteinExistence type="inferred from homology"/>
<dbReference type="AlphaFoldDB" id="A0A660S6A7"/>
<keyword evidence="7" id="KW-0653">Protein transport</keyword>
<protein>
    <recommendedName>
        <fullName evidence="11">Biopolymer transporter ExbD</fullName>
    </recommendedName>
</protein>
<dbReference type="Proteomes" id="UP000282321">
    <property type="component" value="Unassembled WGS sequence"/>
</dbReference>
<dbReference type="GO" id="GO:0005886">
    <property type="term" value="C:plasma membrane"/>
    <property type="evidence" value="ECO:0007669"/>
    <property type="project" value="UniProtKB-SubCell"/>
</dbReference>
<comment type="subcellular location">
    <subcellularLocation>
        <location evidence="1">Cell membrane</location>
        <topology evidence="1">Single-pass membrane protein</topology>
    </subcellularLocation>
    <subcellularLocation>
        <location evidence="7">Cell membrane</location>
        <topology evidence="7">Single-pass type II membrane protein</topology>
    </subcellularLocation>
</comment>
<evidence type="ECO:0000256" key="4">
    <source>
        <dbReference type="ARBA" id="ARBA00022692"/>
    </source>
</evidence>
<keyword evidence="6 8" id="KW-0472">Membrane</keyword>
<accession>A0A660S6A7</accession>
<reference evidence="9 10" key="1">
    <citation type="submission" date="2018-06" db="EMBL/GenBank/DDBJ databases">
        <title>Extensive metabolic versatility and redundancy in microbially diverse, dynamic hydrothermal sediments.</title>
        <authorList>
            <person name="Dombrowski N."/>
            <person name="Teske A."/>
            <person name="Baker B.J."/>
        </authorList>
    </citation>
    <scope>NUCLEOTIDE SEQUENCE [LARGE SCALE GENOMIC DNA]</scope>
    <source>
        <strain evidence="9">B35_G9</strain>
    </source>
</reference>
<dbReference type="EMBL" id="QNBC01000090">
    <property type="protein sequence ID" value="RKX65444.1"/>
    <property type="molecule type" value="Genomic_DNA"/>
</dbReference>
<feature type="transmembrane region" description="Helical" evidence="8">
    <location>
        <begin position="12"/>
        <end position="34"/>
    </location>
</feature>
<dbReference type="Pfam" id="PF02472">
    <property type="entry name" value="ExbD"/>
    <property type="match status" value="1"/>
</dbReference>
<dbReference type="PANTHER" id="PTHR30558:SF3">
    <property type="entry name" value="BIOPOLYMER TRANSPORT PROTEIN EXBD-RELATED"/>
    <property type="match status" value="1"/>
</dbReference>
<evidence type="ECO:0000256" key="8">
    <source>
        <dbReference type="SAM" id="Phobius"/>
    </source>
</evidence>
<keyword evidence="7" id="KW-0813">Transport</keyword>
<name>A0A660S6A7_UNCT6</name>
<evidence type="ECO:0000313" key="9">
    <source>
        <dbReference type="EMBL" id="RKX65444.1"/>
    </source>
</evidence>
<evidence type="ECO:0000256" key="2">
    <source>
        <dbReference type="ARBA" id="ARBA00005811"/>
    </source>
</evidence>
<dbReference type="GO" id="GO:0015031">
    <property type="term" value="P:protein transport"/>
    <property type="evidence" value="ECO:0007669"/>
    <property type="project" value="UniProtKB-KW"/>
</dbReference>
<evidence type="ECO:0000256" key="5">
    <source>
        <dbReference type="ARBA" id="ARBA00022989"/>
    </source>
</evidence>
<keyword evidence="4 7" id="KW-0812">Transmembrane</keyword>
<evidence type="ECO:0008006" key="11">
    <source>
        <dbReference type="Google" id="ProtNLM"/>
    </source>
</evidence>
<evidence type="ECO:0000256" key="6">
    <source>
        <dbReference type="ARBA" id="ARBA00023136"/>
    </source>
</evidence>
<dbReference type="PANTHER" id="PTHR30558">
    <property type="entry name" value="EXBD MEMBRANE COMPONENT OF PMF-DRIVEN MACROMOLECULE IMPORT SYSTEM"/>
    <property type="match status" value="1"/>
</dbReference>
<gene>
    <name evidence="9" type="ORF">DRP44_06375</name>
</gene>
<evidence type="ECO:0000256" key="1">
    <source>
        <dbReference type="ARBA" id="ARBA00004162"/>
    </source>
</evidence>
<comment type="caution">
    <text evidence="9">The sequence shown here is derived from an EMBL/GenBank/DDBJ whole genome shotgun (WGS) entry which is preliminary data.</text>
</comment>
<keyword evidence="5 8" id="KW-1133">Transmembrane helix</keyword>
<comment type="similarity">
    <text evidence="2 7">Belongs to the ExbD/TolR family.</text>
</comment>
<organism evidence="9 10">
    <name type="scientific">candidate division TA06 bacterium</name>
    <dbReference type="NCBI Taxonomy" id="2250710"/>
    <lineage>
        <taxon>Bacteria</taxon>
        <taxon>Bacteria division TA06</taxon>
    </lineage>
</organism>
<evidence type="ECO:0000256" key="7">
    <source>
        <dbReference type="RuleBase" id="RU003879"/>
    </source>
</evidence>
<evidence type="ECO:0000256" key="3">
    <source>
        <dbReference type="ARBA" id="ARBA00022475"/>
    </source>
</evidence>
<evidence type="ECO:0000313" key="10">
    <source>
        <dbReference type="Proteomes" id="UP000282321"/>
    </source>
</evidence>